<feature type="transmembrane region" description="Helical" evidence="9">
    <location>
        <begin position="24"/>
        <end position="47"/>
    </location>
</feature>
<dbReference type="PROSITE" id="PS50850">
    <property type="entry name" value="MFS"/>
    <property type="match status" value="1"/>
</dbReference>
<evidence type="ECO:0000256" key="8">
    <source>
        <dbReference type="SAM" id="MobiDB-lite"/>
    </source>
</evidence>
<keyword evidence="6 9" id="KW-1133">Transmembrane helix</keyword>
<evidence type="ECO:0000313" key="12">
    <source>
        <dbReference type="Proteomes" id="UP001589700"/>
    </source>
</evidence>
<dbReference type="CDD" id="cd17320">
    <property type="entry name" value="MFS_MdfA_MDR_like"/>
    <property type="match status" value="1"/>
</dbReference>
<dbReference type="SUPFAM" id="SSF103473">
    <property type="entry name" value="MFS general substrate transporter"/>
    <property type="match status" value="1"/>
</dbReference>
<feature type="transmembrane region" description="Helical" evidence="9">
    <location>
        <begin position="370"/>
        <end position="390"/>
    </location>
</feature>
<evidence type="ECO:0000256" key="7">
    <source>
        <dbReference type="ARBA" id="ARBA00023136"/>
    </source>
</evidence>
<dbReference type="InterPro" id="IPR020846">
    <property type="entry name" value="MFS_dom"/>
</dbReference>
<dbReference type="InterPro" id="IPR004812">
    <property type="entry name" value="Efflux_drug-R_Bcr/CmlA"/>
</dbReference>
<comment type="caution">
    <text evidence="11">The sequence shown here is derived from an EMBL/GenBank/DDBJ whole genome shotgun (WGS) entry which is preliminary data.</text>
</comment>
<dbReference type="PANTHER" id="PTHR23502">
    <property type="entry name" value="MAJOR FACILITATOR SUPERFAMILY"/>
    <property type="match status" value="1"/>
</dbReference>
<feature type="transmembrane region" description="Helical" evidence="9">
    <location>
        <begin position="67"/>
        <end position="87"/>
    </location>
</feature>
<accession>A0ABV5JST8</accession>
<dbReference type="PANTHER" id="PTHR23502:SF132">
    <property type="entry name" value="POLYAMINE TRANSPORTER 2-RELATED"/>
    <property type="match status" value="1"/>
</dbReference>
<keyword evidence="5 9" id="KW-0812">Transmembrane</keyword>
<keyword evidence="3" id="KW-0813">Transport</keyword>
<feature type="compositionally biased region" description="Basic and acidic residues" evidence="8">
    <location>
        <begin position="11"/>
        <end position="20"/>
    </location>
</feature>
<feature type="region of interest" description="Disordered" evidence="8">
    <location>
        <begin position="1"/>
        <end position="24"/>
    </location>
</feature>
<organism evidence="11 12">
    <name type="scientific">Dietzia aerolata</name>
    <dbReference type="NCBI Taxonomy" id="595984"/>
    <lineage>
        <taxon>Bacteria</taxon>
        <taxon>Bacillati</taxon>
        <taxon>Actinomycetota</taxon>
        <taxon>Actinomycetes</taxon>
        <taxon>Mycobacteriales</taxon>
        <taxon>Dietziaceae</taxon>
        <taxon>Dietzia</taxon>
    </lineage>
</organism>
<dbReference type="Pfam" id="PF07690">
    <property type="entry name" value="MFS_1"/>
    <property type="match status" value="1"/>
</dbReference>
<feature type="transmembrane region" description="Helical" evidence="9">
    <location>
        <begin position="274"/>
        <end position="296"/>
    </location>
</feature>
<keyword evidence="4" id="KW-1003">Cell membrane</keyword>
<dbReference type="Proteomes" id="UP001589700">
    <property type="component" value="Unassembled WGS sequence"/>
</dbReference>
<feature type="transmembrane region" description="Helical" evidence="9">
    <location>
        <begin position="330"/>
        <end position="350"/>
    </location>
</feature>
<evidence type="ECO:0000259" key="10">
    <source>
        <dbReference type="PROSITE" id="PS50850"/>
    </source>
</evidence>
<feature type="domain" description="Major facilitator superfamily (MFS) profile" evidence="10">
    <location>
        <begin position="33"/>
        <end position="421"/>
    </location>
</feature>
<protein>
    <submittedName>
        <fullName evidence="11">Multidrug effflux MFS transporter</fullName>
    </submittedName>
</protein>
<name>A0ABV5JST8_9ACTN</name>
<dbReference type="Gene3D" id="1.20.1720.10">
    <property type="entry name" value="Multidrug resistance protein D"/>
    <property type="match status" value="1"/>
</dbReference>
<gene>
    <name evidence="11" type="ORF">ACFFVD_09180</name>
</gene>
<comment type="subcellular location">
    <subcellularLocation>
        <location evidence="1">Cell membrane</location>
        <topology evidence="1">Multi-pass membrane protein</topology>
    </subcellularLocation>
</comment>
<evidence type="ECO:0000256" key="5">
    <source>
        <dbReference type="ARBA" id="ARBA00022692"/>
    </source>
</evidence>
<reference evidence="11 12" key="1">
    <citation type="submission" date="2024-09" db="EMBL/GenBank/DDBJ databases">
        <authorList>
            <person name="Sun Q."/>
            <person name="Mori K."/>
        </authorList>
    </citation>
    <scope>NUCLEOTIDE SEQUENCE [LARGE SCALE GENOMIC DNA]</scope>
    <source>
        <strain evidence="11 12">CCM 7659</strain>
    </source>
</reference>
<sequence>MTPTPPSGRTSDADSSRDRASAPVVSTSVPTLTLLALALGGAIGPFATDTYLPALPLIAEEFDVSASTAQLTLTAFMIALAVGQLVFGPLSDRIGRRGLLILGSFGTLIAAVACALAPSIWLLIVARTMQGFFGAAGIVLSKAIVADIGRGPGVAKAFATLMAIQSIAPVIAPLFGGAVVPFGGWRGVFWLLTALSALTLIAVVLAVPESLRPEDRSEGGFVSSLRDMVIVGTHGPFVARTSAFVFTFGVLFAYISASPFIYQDMVGLSPTAYSVAFTINSLGILVSNVAGARLVGRFAPEKLMLTGVTGMSIAIVYLVVVVALSPSGTLGLAPITVGFILLTLSIGLILPNAAALTMQATAGRSGSGSAIMGAAQFLLAAIVSPLTGLAGSTSAVPMLTVMGVSAVLVLIAVRAIFSRPVRAT</sequence>
<evidence type="ECO:0000256" key="2">
    <source>
        <dbReference type="ARBA" id="ARBA00006236"/>
    </source>
</evidence>
<feature type="transmembrane region" description="Helical" evidence="9">
    <location>
        <begin position="396"/>
        <end position="417"/>
    </location>
</feature>
<feature type="transmembrane region" description="Helical" evidence="9">
    <location>
        <begin position="188"/>
        <end position="207"/>
    </location>
</feature>
<evidence type="ECO:0000256" key="6">
    <source>
        <dbReference type="ARBA" id="ARBA00022989"/>
    </source>
</evidence>
<dbReference type="EMBL" id="JBHMDY010000004">
    <property type="protein sequence ID" value="MFB9259975.1"/>
    <property type="molecule type" value="Genomic_DNA"/>
</dbReference>
<feature type="transmembrane region" description="Helical" evidence="9">
    <location>
        <begin position="243"/>
        <end position="262"/>
    </location>
</feature>
<dbReference type="InterPro" id="IPR011701">
    <property type="entry name" value="MFS"/>
</dbReference>
<feature type="transmembrane region" description="Helical" evidence="9">
    <location>
        <begin position="303"/>
        <end position="324"/>
    </location>
</feature>
<proteinExistence type="inferred from homology"/>
<evidence type="ECO:0000256" key="3">
    <source>
        <dbReference type="ARBA" id="ARBA00022448"/>
    </source>
</evidence>
<evidence type="ECO:0000313" key="11">
    <source>
        <dbReference type="EMBL" id="MFB9259975.1"/>
    </source>
</evidence>
<evidence type="ECO:0000256" key="9">
    <source>
        <dbReference type="SAM" id="Phobius"/>
    </source>
</evidence>
<evidence type="ECO:0000256" key="1">
    <source>
        <dbReference type="ARBA" id="ARBA00004651"/>
    </source>
</evidence>
<evidence type="ECO:0000256" key="4">
    <source>
        <dbReference type="ARBA" id="ARBA00022475"/>
    </source>
</evidence>
<dbReference type="RefSeq" id="WP_338403550.1">
    <property type="nucleotide sequence ID" value="NZ_JAALDM010000118.1"/>
</dbReference>
<dbReference type="NCBIfam" id="TIGR00710">
    <property type="entry name" value="efflux_Bcr_CflA"/>
    <property type="match status" value="1"/>
</dbReference>
<keyword evidence="12" id="KW-1185">Reference proteome</keyword>
<comment type="similarity">
    <text evidence="2">Belongs to the major facilitator superfamily. Bcr/CmlA family.</text>
</comment>
<keyword evidence="7 9" id="KW-0472">Membrane</keyword>
<feature type="transmembrane region" description="Helical" evidence="9">
    <location>
        <begin position="99"/>
        <end position="124"/>
    </location>
</feature>
<feature type="transmembrane region" description="Helical" evidence="9">
    <location>
        <begin position="161"/>
        <end position="182"/>
    </location>
</feature>
<feature type="transmembrane region" description="Helical" evidence="9">
    <location>
        <begin position="130"/>
        <end position="149"/>
    </location>
</feature>
<dbReference type="InterPro" id="IPR036259">
    <property type="entry name" value="MFS_trans_sf"/>
</dbReference>